<dbReference type="InterPro" id="IPR014721">
    <property type="entry name" value="Ribsml_uS5_D2-typ_fold_subgr"/>
</dbReference>
<feature type="region of interest" description="Disordered" evidence="8">
    <location>
        <begin position="125"/>
        <end position="180"/>
    </location>
</feature>
<keyword evidence="3 6" id="KW-0255">Endonuclease</keyword>
<feature type="compositionally biased region" description="Basic and acidic residues" evidence="8">
    <location>
        <begin position="125"/>
        <end position="135"/>
    </location>
</feature>
<dbReference type="Proteomes" id="UP001194469">
    <property type="component" value="Unassembled WGS sequence"/>
</dbReference>
<evidence type="ECO:0000256" key="2">
    <source>
        <dbReference type="ARBA" id="ARBA00022722"/>
    </source>
</evidence>
<sequence>MSSLVFPRHNRLVRRPDYLACYDKGRRLFTKHFVLFVLFDLDRTASPEGWRLGLAVTRKTGSAVQRNRVKRVLREFFRLHRALMPDDVDVIVVPKRHLKPERVTLALVIQELLPLLPELRAHHGADDRTGAHRPEAAVADGSGPVPSGPEAVMPRTAPSGTAPTDEVRPGTAREAETGAQ</sequence>
<dbReference type="PANTHER" id="PTHR33992:SF1">
    <property type="entry name" value="RIBONUCLEASE P PROTEIN COMPONENT"/>
    <property type="match status" value="1"/>
</dbReference>
<evidence type="ECO:0000256" key="6">
    <source>
        <dbReference type="HAMAP-Rule" id="MF_00227"/>
    </source>
</evidence>
<name>A0ABS0J365_9BACT</name>
<evidence type="ECO:0000256" key="1">
    <source>
        <dbReference type="ARBA" id="ARBA00022694"/>
    </source>
</evidence>
<dbReference type="InterPro" id="IPR000100">
    <property type="entry name" value="RNase_P"/>
</dbReference>
<keyword evidence="5 6" id="KW-0694">RNA-binding</keyword>
<dbReference type="PANTHER" id="PTHR33992">
    <property type="entry name" value="RIBONUCLEASE P PROTEIN COMPONENT"/>
    <property type="match status" value="1"/>
</dbReference>
<dbReference type="RefSeq" id="WP_196608954.1">
    <property type="nucleotide sequence ID" value="NZ_VRYY01000182.1"/>
</dbReference>
<feature type="compositionally biased region" description="Basic and acidic residues" evidence="8">
    <location>
        <begin position="165"/>
        <end position="180"/>
    </location>
</feature>
<keyword evidence="10" id="KW-1185">Reference proteome</keyword>
<evidence type="ECO:0000256" key="3">
    <source>
        <dbReference type="ARBA" id="ARBA00022759"/>
    </source>
</evidence>
<keyword evidence="1 6" id="KW-0819">tRNA processing</keyword>
<protein>
    <recommendedName>
        <fullName evidence="6 7">Ribonuclease P protein component</fullName>
        <shortName evidence="6">RNase P protein</shortName>
        <shortName evidence="6">RNaseP protein</shortName>
        <ecNumber evidence="6 7">3.1.26.5</ecNumber>
    </recommendedName>
    <alternativeName>
        <fullName evidence="6">Protein C5</fullName>
    </alternativeName>
</protein>
<comment type="function">
    <text evidence="6">RNaseP catalyzes the removal of the 5'-leader sequence from pre-tRNA to produce the mature 5'-terminus. It can also cleave other RNA substrates such as 4.5S RNA. The protein component plays an auxiliary but essential role in vivo by binding to the 5'-leader sequence and broadening the substrate specificity of the ribozyme.</text>
</comment>
<comment type="catalytic activity">
    <reaction evidence="6">
        <text>Endonucleolytic cleavage of RNA, removing 5'-extranucleotides from tRNA precursor.</text>
        <dbReference type="EC" id="3.1.26.5"/>
    </reaction>
</comment>
<accession>A0ABS0J365</accession>
<dbReference type="HAMAP" id="MF_00227">
    <property type="entry name" value="RNase_P"/>
    <property type="match status" value="1"/>
</dbReference>
<dbReference type="Gene3D" id="3.30.230.10">
    <property type="match status" value="1"/>
</dbReference>
<comment type="caution">
    <text evidence="9">The sequence shown here is derived from an EMBL/GenBank/DDBJ whole genome shotgun (WGS) entry which is preliminary data.</text>
</comment>
<reference evidence="9 10" key="1">
    <citation type="submission" date="2019-08" db="EMBL/GenBank/DDBJ databases">
        <authorList>
            <person name="Luo N."/>
        </authorList>
    </citation>
    <scope>NUCLEOTIDE SEQUENCE [LARGE SCALE GENOMIC DNA]</scope>
    <source>
        <strain evidence="9 10">NCIMB 9442</strain>
    </source>
</reference>
<dbReference type="EC" id="3.1.26.5" evidence="6 7"/>
<evidence type="ECO:0000313" key="9">
    <source>
        <dbReference type="EMBL" id="MBG3876880.1"/>
    </source>
</evidence>
<keyword evidence="4 6" id="KW-0378">Hydrolase</keyword>
<proteinExistence type="inferred from homology"/>
<organism evidence="9 10">
    <name type="scientific">Nitratidesulfovibrio oxamicus</name>
    <dbReference type="NCBI Taxonomy" id="32016"/>
    <lineage>
        <taxon>Bacteria</taxon>
        <taxon>Pseudomonadati</taxon>
        <taxon>Thermodesulfobacteriota</taxon>
        <taxon>Desulfovibrionia</taxon>
        <taxon>Desulfovibrionales</taxon>
        <taxon>Desulfovibrionaceae</taxon>
        <taxon>Nitratidesulfovibrio</taxon>
    </lineage>
</organism>
<comment type="similarity">
    <text evidence="6">Belongs to the RnpA family.</text>
</comment>
<dbReference type="SUPFAM" id="SSF54211">
    <property type="entry name" value="Ribosomal protein S5 domain 2-like"/>
    <property type="match status" value="1"/>
</dbReference>
<evidence type="ECO:0000256" key="8">
    <source>
        <dbReference type="SAM" id="MobiDB-lite"/>
    </source>
</evidence>
<gene>
    <name evidence="6 9" type="primary">rnpA</name>
    <name evidence="9" type="ORF">FVW20_07570</name>
</gene>
<keyword evidence="2 6" id="KW-0540">Nuclease</keyword>
<dbReference type="InterPro" id="IPR020568">
    <property type="entry name" value="Ribosomal_Su5_D2-typ_SF"/>
</dbReference>
<evidence type="ECO:0000313" key="10">
    <source>
        <dbReference type="Proteomes" id="UP001194469"/>
    </source>
</evidence>
<dbReference type="Pfam" id="PF00825">
    <property type="entry name" value="Ribonuclease_P"/>
    <property type="match status" value="1"/>
</dbReference>
<evidence type="ECO:0000256" key="5">
    <source>
        <dbReference type="ARBA" id="ARBA00022884"/>
    </source>
</evidence>
<evidence type="ECO:0000256" key="4">
    <source>
        <dbReference type="ARBA" id="ARBA00022801"/>
    </source>
</evidence>
<evidence type="ECO:0000256" key="7">
    <source>
        <dbReference type="NCBIfam" id="TIGR00188"/>
    </source>
</evidence>
<comment type="subunit">
    <text evidence="6">Consists of a catalytic RNA component (M1 or rnpB) and a protein subunit.</text>
</comment>
<dbReference type="NCBIfam" id="TIGR00188">
    <property type="entry name" value="rnpA"/>
    <property type="match status" value="1"/>
</dbReference>
<dbReference type="EMBL" id="VRYY01000182">
    <property type="protein sequence ID" value="MBG3876880.1"/>
    <property type="molecule type" value="Genomic_DNA"/>
</dbReference>
<dbReference type="GO" id="GO:0004526">
    <property type="term" value="F:ribonuclease P activity"/>
    <property type="evidence" value="ECO:0007669"/>
    <property type="project" value="UniProtKB-EC"/>
</dbReference>